<evidence type="ECO:0000256" key="1">
    <source>
        <dbReference type="ARBA" id="ARBA00022679"/>
    </source>
</evidence>
<dbReference type="GO" id="GO:0016747">
    <property type="term" value="F:acyltransferase activity, transferring groups other than amino-acyl groups"/>
    <property type="evidence" value="ECO:0007669"/>
    <property type="project" value="InterPro"/>
</dbReference>
<dbReference type="EMBL" id="BLPF01000001">
    <property type="protein sequence ID" value="GFJ77521.1"/>
    <property type="molecule type" value="Genomic_DNA"/>
</dbReference>
<reference evidence="4 5" key="1">
    <citation type="submission" date="2020-03" db="EMBL/GenBank/DDBJ databases">
        <title>Whole genome shotgun sequence of Phytohabitans houttuyneae NBRC 108639.</title>
        <authorList>
            <person name="Komaki H."/>
            <person name="Tamura T."/>
        </authorList>
    </citation>
    <scope>NUCLEOTIDE SEQUENCE [LARGE SCALE GENOMIC DNA]</scope>
    <source>
        <strain evidence="4 5">NBRC 108639</strain>
    </source>
</reference>
<accession>A0A6V8K553</accession>
<evidence type="ECO:0000256" key="2">
    <source>
        <dbReference type="ARBA" id="ARBA00023315"/>
    </source>
</evidence>
<dbReference type="InterPro" id="IPR016181">
    <property type="entry name" value="Acyl_CoA_acyltransferase"/>
</dbReference>
<evidence type="ECO:0000313" key="4">
    <source>
        <dbReference type="EMBL" id="GFJ77521.1"/>
    </source>
</evidence>
<gene>
    <name evidence="4" type="ORF">Phou_017010</name>
</gene>
<dbReference type="PROSITE" id="PS51186">
    <property type="entry name" value="GNAT"/>
    <property type="match status" value="1"/>
</dbReference>
<proteinExistence type="predicted"/>
<dbReference type="AlphaFoldDB" id="A0A6V8K553"/>
<feature type="domain" description="N-acetyltransferase" evidence="3">
    <location>
        <begin position="4"/>
        <end position="170"/>
    </location>
</feature>
<dbReference type="InterPro" id="IPR000182">
    <property type="entry name" value="GNAT_dom"/>
</dbReference>
<dbReference type="PANTHER" id="PTHR43877">
    <property type="entry name" value="AMINOALKYLPHOSPHONATE N-ACETYLTRANSFERASE-RELATED-RELATED"/>
    <property type="match status" value="1"/>
</dbReference>
<keyword evidence="5" id="KW-1185">Reference proteome</keyword>
<evidence type="ECO:0000313" key="5">
    <source>
        <dbReference type="Proteomes" id="UP000482800"/>
    </source>
</evidence>
<keyword evidence="1 4" id="KW-0808">Transferase</keyword>
<protein>
    <submittedName>
        <fullName evidence="4">N-acetyltransferase</fullName>
    </submittedName>
</protein>
<organism evidence="4 5">
    <name type="scientific">Phytohabitans houttuyneae</name>
    <dbReference type="NCBI Taxonomy" id="1076126"/>
    <lineage>
        <taxon>Bacteria</taxon>
        <taxon>Bacillati</taxon>
        <taxon>Actinomycetota</taxon>
        <taxon>Actinomycetes</taxon>
        <taxon>Micromonosporales</taxon>
        <taxon>Micromonosporaceae</taxon>
    </lineage>
</organism>
<sequence length="170" mass="18858">MPRIEIRPLTAADPVPIAQAFSALGWPGKTVDQYRRYLDDQTAKTRAVLVSLFEGRFAGYLTVRWSSDYTPFRAAGIPEVVDLNVLPQFRRRRIASTLMDAAEDLTVSRSDTAGIGVGLNADYAAAHLMYLRRGYLPDGRGVAYRGITVQPGAPVKVDDDLALMMTRRLR</sequence>
<dbReference type="Pfam" id="PF00583">
    <property type="entry name" value="Acetyltransf_1"/>
    <property type="match status" value="1"/>
</dbReference>
<keyword evidence="2" id="KW-0012">Acyltransferase</keyword>
<dbReference type="SUPFAM" id="SSF55729">
    <property type="entry name" value="Acyl-CoA N-acyltransferases (Nat)"/>
    <property type="match status" value="1"/>
</dbReference>
<evidence type="ECO:0000259" key="3">
    <source>
        <dbReference type="PROSITE" id="PS51186"/>
    </source>
</evidence>
<dbReference type="RefSeq" id="WP_246273381.1">
    <property type="nucleotide sequence ID" value="NZ_BAABGO010000024.1"/>
</dbReference>
<dbReference type="Gene3D" id="3.40.630.30">
    <property type="match status" value="1"/>
</dbReference>
<dbReference type="CDD" id="cd04301">
    <property type="entry name" value="NAT_SF"/>
    <property type="match status" value="1"/>
</dbReference>
<reference evidence="4 5" key="2">
    <citation type="submission" date="2020-03" db="EMBL/GenBank/DDBJ databases">
        <authorList>
            <person name="Ichikawa N."/>
            <person name="Kimura A."/>
            <person name="Kitahashi Y."/>
            <person name="Uohara A."/>
        </authorList>
    </citation>
    <scope>NUCLEOTIDE SEQUENCE [LARGE SCALE GENOMIC DNA]</scope>
    <source>
        <strain evidence="4 5">NBRC 108639</strain>
    </source>
</reference>
<dbReference type="Proteomes" id="UP000482800">
    <property type="component" value="Unassembled WGS sequence"/>
</dbReference>
<comment type="caution">
    <text evidence="4">The sequence shown here is derived from an EMBL/GenBank/DDBJ whole genome shotgun (WGS) entry which is preliminary data.</text>
</comment>
<name>A0A6V8K553_9ACTN</name>
<dbReference type="PANTHER" id="PTHR43877:SF2">
    <property type="entry name" value="AMINOALKYLPHOSPHONATE N-ACETYLTRANSFERASE-RELATED"/>
    <property type="match status" value="1"/>
</dbReference>
<dbReference type="InterPro" id="IPR050832">
    <property type="entry name" value="Bact_Acetyltransf"/>
</dbReference>